<feature type="domain" description="Sushi" evidence="5">
    <location>
        <begin position="438"/>
        <end position="506"/>
    </location>
</feature>
<evidence type="ECO:0000259" key="5">
    <source>
        <dbReference type="PROSITE" id="PS50923"/>
    </source>
</evidence>
<dbReference type="Gene3D" id="2.40.10.10">
    <property type="entry name" value="Trypsin-like serine proteases"/>
    <property type="match status" value="2"/>
</dbReference>
<name>A0A8R2B9X2_ACYPI</name>
<sequence length="847" mass="95148">MEMAYSRIIIYSCLIFGTGILCDRQLAVSSCSVNNDDNFVCTNGLCTEWSSVCDGHKDCSDGSDETKELCAQYEYGTNMNLECGKEAENKRVEETPWLVYIHRVDKLELKTVILGLGSIVAPNVVVAMAETFWRYDLKYKQNSINDAGRYLYKIESLTNYYIAKNQNNYITAKMIYFVEDYNISIASNADDLAVIVLADNISFRNGVLPICIDWYSKYSIHNPSLVQIDKFQRSSNGIFSTQKIFIPESNLHTDNSSCLHLYDTYNFADSVTYDNFCIRIITENIGDEGYKYQTLSILYSNYYFLTGLKSSWSTLNNKTALGFIDIKYYIPWIRGILNKHDVLNNDSVKDKVNSSVLPIIKMCPPLLSDSLDIKCTLNGKYADCTNPSIPDTIATPSCKPTYSAPNGQQDTPLKLLCQSNGMWNNQLQTCKPSLIQANVCYLPTVEGVLYTYEDSNEILSHGSLINHTLTVNENCEVGYHKAYPNSFRVCQRNGKWKTVSENLCLKMCPPLISDSLDIKCTLNGKYANCSNPSIPDTIATPSCKTTHKLLNGQEETPLDIHCQSNGIWNNKLYRCEPYCGRVYIKSQGLINNGENALVGTAPWNVGIYRFNKYNFKYDLICGGSIISSNLVVSAAHCFWEKGMISNTISVNDGRYKIAIGKYVRDFTVIDNKFTEIMNAEIVHLKAGYNGHIGFYAEDIAIVVLKNRISFSTVVAPVCIDWKSKYNLSNGDQGKIVGWGTTEKGIDSPILLEASLPYVNNSFCRNMFRNGFESFVTVDKFCAGSASVLGQRVDKGDSGAGLCFLHSNLYHLTGVVSSKDPETTNSIAIFTDVKYHIQWIRSMYIKHY</sequence>
<dbReference type="Gene3D" id="4.10.400.10">
    <property type="entry name" value="Low-density Lipoprotein Receptor"/>
    <property type="match status" value="1"/>
</dbReference>
<evidence type="ECO:0000259" key="4">
    <source>
        <dbReference type="PROSITE" id="PS50240"/>
    </source>
</evidence>
<dbReference type="SUPFAM" id="SSF57424">
    <property type="entry name" value="LDL receptor-like module"/>
    <property type="match status" value="1"/>
</dbReference>
<dbReference type="PANTHER" id="PTHR24252:SF7">
    <property type="entry name" value="HYALIN"/>
    <property type="match status" value="1"/>
</dbReference>
<dbReference type="GO" id="GO:0004252">
    <property type="term" value="F:serine-type endopeptidase activity"/>
    <property type="evidence" value="ECO:0007669"/>
    <property type="project" value="InterPro"/>
</dbReference>
<dbReference type="AlphaFoldDB" id="A0A8R2B9X2"/>
<dbReference type="PROSITE" id="PS50923">
    <property type="entry name" value="SUSHI"/>
    <property type="match status" value="1"/>
</dbReference>
<dbReference type="EnsemblMetazoa" id="XM_008189954.3">
    <property type="protein sequence ID" value="XP_008188176.1"/>
    <property type="gene ID" value="LOC100571753"/>
</dbReference>
<dbReference type="RefSeq" id="XP_008188176.1">
    <property type="nucleotide sequence ID" value="XM_008189954.3"/>
</dbReference>
<dbReference type="InterPro" id="IPR018114">
    <property type="entry name" value="TRYPSIN_HIS"/>
</dbReference>
<keyword evidence="3" id="KW-0768">Sushi</keyword>
<dbReference type="Pfam" id="PF00057">
    <property type="entry name" value="Ldl_recept_a"/>
    <property type="match status" value="1"/>
</dbReference>
<dbReference type="GeneID" id="100571753"/>
<dbReference type="SMART" id="SM00020">
    <property type="entry name" value="Tryp_SPc"/>
    <property type="match status" value="1"/>
</dbReference>
<dbReference type="SUPFAM" id="SSF50494">
    <property type="entry name" value="Trypsin-like serine proteases"/>
    <property type="match status" value="2"/>
</dbReference>
<organism evidence="6 7">
    <name type="scientific">Acyrthosiphon pisum</name>
    <name type="common">Pea aphid</name>
    <dbReference type="NCBI Taxonomy" id="7029"/>
    <lineage>
        <taxon>Eukaryota</taxon>
        <taxon>Metazoa</taxon>
        <taxon>Ecdysozoa</taxon>
        <taxon>Arthropoda</taxon>
        <taxon>Hexapoda</taxon>
        <taxon>Insecta</taxon>
        <taxon>Pterygota</taxon>
        <taxon>Neoptera</taxon>
        <taxon>Paraneoptera</taxon>
        <taxon>Hemiptera</taxon>
        <taxon>Sternorrhyncha</taxon>
        <taxon>Aphidomorpha</taxon>
        <taxon>Aphidoidea</taxon>
        <taxon>Aphididae</taxon>
        <taxon>Macrosiphini</taxon>
        <taxon>Acyrthosiphon</taxon>
    </lineage>
</organism>
<dbReference type="PROSITE" id="PS00134">
    <property type="entry name" value="TRYPSIN_HIS"/>
    <property type="match status" value="1"/>
</dbReference>
<evidence type="ECO:0000256" key="2">
    <source>
        <dbReference type="PROSITE-ProRule" id="PRU00124"/>
    </source>
</evidence>
<dbReference type="GO" id="GO:0006508">
    <property type="term" value="P:proteolysis"/>
    <property type="evidence" value="ECO:0007669"/>
    <property type="project" value="InterPro"/>
</dbReference>
<reference evidence="6" key="2">
    <citation type="submission" date="2022-06" db="UniProtKB">
        <authorList>
            <consortium name="EnsemblMetazoa"/>
        </authorList>
    </citation>
    <scope>IDENTIFICATION</scope>
</reference>
<protein>
    <submittedName>
        <fullName evidence="6">Uncharacterized protein</fullName>
    </submittedName>
</protein>
<dbReference type="InterPro" id="IPR043504">
    <property type="entry name" value="Peptidase_S1_PA_chymotrypsin"/>
</dbReference>
<dbReference type="InterPro" id="IPR009003">
    <property type="entry name" value="Peptidase_S1_PA"/>
</dbReference>
<keyword evidence="1 2" id="KW-1015">Disulfide bond</keyword>
<feature type="disulfide bond" evidence="2">
    <location>
        <begin position="41"/>
        <end position="59"/>
    </location>
</feature>
<dbReference type="PANTHER" id="PTHR24252">
    <property type="entry name" value="ACROSIN-RELATED"/>
    <property type="match status" value="1"/>
</dbReference>
<dbReference type="OrthoDB" id="2019384at2759"/>
<evidence type="ECO:0000256" key="3">
    <source>
        <dbReference type="PROSITE-ProRule" id="PRU00302"/>
    </source>
</evidence>
<comment type="caution">
    <text evidence="3">Lacks conserved residue(s) required for the propagation of feature annotation.</text>
</comment>
<dbReference type="InterPro" id="IPR001254">
    <property type="entry name" value="Trypsin_dom"/>
</dbReference>
<dbReference type="InterPro" id="IPR002172">
    <property type="entry name" value="LDrepeatLR_classA_rpt"/>
</dbReference>
<evidence type="ECO:0000313" key="6">
    <source>
        <dbReference type="EnsemblMetazoa" id="XP_008188176.1"/>
    </source>
</evidence>
<reference evidence="7" key="1">
    <citation type="submission" date="2010-06" db="EMBL/GenBank/DDBJ databases">
        <authorList>
            <person name="Jiang H."/>
            <person name="Abraham K."/>
            <person name="Ali S."/>
            <person name="Alsbrooks S.L."/>
            <person name="Anim B.N."/>
            <person name="Anosike U.S."/>
            <person name="Attaway T."/>
            <person name="Bandaranaike D.P."/>
            <person name="Battles P.K."/>
            <person name="Bell S.N."/>
            <person name="Bell A.V."/>
            <person name="Beltran B."/>
            <person name="Bickham C."/>
            <person name="Bustamante Y."/>
            <person name="Caleb T."/>
            <person name="Canada A."/>
            <person name="Cardenas V."/>
            <person name="Carter K."/>
            <person name="Chacko J."/>
            <person name="Chandrabose M.N."/>
            <person name="Chavez D."/>
            <person name="Chavez A."/>
            <person name="Chen L."/>
            <person name="Chu H.-S."/>
            <person name="Claassen K.J."/>
            <person name="Cockrell R."/>
            <person name="Collins M."/>
            <person name="Cooper J.A."/>
            <person name="Cree A."/>
            <person name="Curry S.M."/>
            <person name="Da Y."/>
            <person name="Dao M.D."/>
            <person name="Das B."/>
            <person name="Davila M.-L."/>
            <person name="Davy-Carroll L."/>
            <person name="Denson S."/>
            <person name="Dinh H."/>
            <person name="Ebong V.E."/>
            <person name="Edwards J.R."/>
            <person name="Egan A."/>
            <person name="El-Daye J."/>
            <person name="Escobedo L."/>
            <person name="Fernandez S."/>
            <person name="Fernando P.R."/>
            <person name="Flagg N."/>
            <person name="Forbes L.D."/>
            <person name="Fowler R.G."/>
            <person name="Fu Q."/>
            <person name="Gabisi R.A."/>
            <person name="Ganer J."/>
            <person name="Garbino Pronczuk A."/>
            <person name="Garcia R.M."/>
            <person name="Garner T."/>
            <person name="Garrett T.E."/>
            <person name="Gonzalez D.A."/>
            <person name="Hamid H."/>
            <person name="Hawkins E.S."/>
            <person name="Hirani K."/>
            <person name="Hogues M.E."/>
            <person name="Hollins B."/>
            <person name="Hsiao C.-H."/>
            <person name="Jabil R."/>
            <person name="James M.L."/>
            <person name="Jhangiani S.N."/>
            <person name="Johnson B."/>
            <person name="Johnson Q."/>
            <person name="Joshi V."/>
            <person name="Kalu J.B."/>
            <person name="Kam C."/>
            <person name="Kashfia A."/>
            <person name="Keebler J."/>
            <person name="Kisamo H."/>
            <person name="Kovar C.L."/>
            <person name="Lago L.A."/>
            <person name="Lai C.-Y."/>
            <person name="Laidlaw J."/>
            <person name="Lara F."/>
            <person name="Le T.-K."/>
            <person name="Lee S.L."/>
            <person name="Legall F.H."/>
            <person name="Lemon S.J."/>
            <person name="Lewis L.R."/>
            <person name="Li B."/>
            <person name="Liu Y."/>
            <person name="Liu Y.-S."/>
            <person name="Lopez J."/>
            <person name="Lozado R.J."/>
            <person name="Lu J."/>
            <person name="Madu R.C."/>
            <person name="Maheshwari M."/>
            <person name="Maheshwari R."/>
            <person name="Malloy K."/>
            <person name="Martinez E."/>
            <person name="Mathew T."/>
            <person name="Mercado I.C."/>
            <person name="Mercado C."/>
            <person name="Meyer B."/>
            <person name="Montgomery K."/>
            <person name="Morgan M.B."/>
            <person name="Munidasa M."/>
            <person name="Nazareth L.V."/>
            <person name="Nelson J."/>
            <person name="Ng B.M."/>
            <person name="Nguyen N.B."/>
            <person name="Nguyen P.Q."/>
            <person name="Nguyen T."/>
            <person name="Obregon M."/>
            <person name="Okwuonu G.O."/>
            <person name="Onwere C.G."/>
            <person name="Orozco G."/>
            <person name="Parra A."/>
            <person name="Patel S."/>
            <person name="Patil S."/>
            <person name="Perez A."/>
            <person name="Perez Y."/>
            <person name="Pham C."/>
            <person name="Primus E.L."/>
            <person name="Pu L.-L."/>
            <person name="Puazo M."/>
            <person name="Qin X."/>
            <person name="Quiroz J.B."/>
            <person name="Reese J."/>
            <person name="Richards S."/>
            <person name="Rives C.M."/>
            <person name="Robberts R."/>
            <person name="Ruiz S.J."/>
            <person name="Ruiz M.J."/>
            <person name="Santibanez J."/>
            <person name="Schneider B.W."/>
            <person name="Sisson I."/>
            <person name="Smith M."/>
            <person name="Sodergren E."/>
            <person name="Song X.-Z."/>
            <person name="Song B.B."/>
            <person name="Summersgill H."/>
            <person name="Thelus R."/>
            <person name="Thornton R.D."/>
            <person name="Trejos Z.Y."/>
            <person name="Usmani K."/>
            <person name="Vattathil S."/>
            <person name="Villasana D."/>
            <person name="Walker D.L."/>
            <person name="Wang S."/>
            <person name="Wang K."/>
            <person name="White C.S."/>
            <person name="Williams A.C."/>
            <person name="Williamson J."/>
            <person name="Wilson K."/>
            <person name="Woghiren I.O."/>
            <person name="Woodworth J.R."/>
            <person name="Worley K.C."/>
            <person name="Wright R.A."/>
            <person name="Wu W."/>
            <person name="Young L."/>
            <person name="Zhang L."/>
            <person name="Zhang J."/>
            <person name="Zhu Y."/>
            <person name="Muzny D.M."/>
            <person name="Weinstock G."/>
            <person name="Gibbs R.A."/>
        </authorList>
    </citation>
    <scope>NUCLEOTIDE SEQUENCE [LARGE SCALE GENOMIC DNA]</scope>
    <source>
        <strain evidence="7">LSR1</strain>
    </source>
</reference>
<evidence type="ECO:0000256" key="1">
    <source>
        <dbReference type="ARBA" id="ARBA00023157"/>
    </source>
</evidence>
<dbReference type="PROSITE" id="PS50240">
    <property type="entry name" value="TRYPSIN_DOM"/>
    <property type="match status" value="1"/>
</dbReference>
<dbReference type="Proteomes" id="UP000007819">
    <property type="component" value="Chromosome A1"/>
</dbReference>
<dbReference type="InterPro" id="IPR036055">
    <property type="entry name" value="LDL_receptor-like_sf"/>
</dbReference>
<evidence type="ECO:0000313" key="7">
    <source>
        <dbReference type="Proteomes" id="UP000007819"/>
    </source>
</evidence>
<keyword evidence="7" id="KW-1185">Reference proteome</keyword>
<accession>A0A8R2B9X2</accession>
<dbReference type="PROSITE" id="PS50068">
    <property type="entry name" value="LDLRA_2"/>
    <property type="match status" value="1"/>
</dbReference>
<dbReference type="CDD" id="cd00190">
    <property type="entry name" value="Tryp_SPc"/>
    <property type="match status" value="1"/>
</dbReference>
<dbReference type="Gene3D" id="2.10.70.10">
    <property type="entry name" value="Complement Module, domain 1"/>
    <property type="match status" value="1"/>
</dbReference>
<dbReference type="SMART" id="SM00192">
    <property type="entry name" value="LDLa"/>
    <property type="match status" value="1"/>
</dbReference>
<dbReference type="CDD" id="cd00112">
    <property type="entry name" value="LDLa"/>
    <property type="match status" value="1"/>
</dbReference>
<dbReference type="KEGG" id="api:100571753"/>
<feature type="domain" description="Peptidase S1" evidence="4">
    <location>
        <begin position="590"/>
        <end position="844"/>
    </location>
</feature>
<proteinExistence type="predicted"/>
<dbReference type="InterPro" id="IPR000436">
    <property type="entry name" value="Sushi_SCR_CCP_dom"/>
</dbReference>
<dbReference type="Pfam" id="PF00089">
    <property type="entry name" value="Trypsin"/>
    <property type="match status" value="1"/>
</dbReference>